<accession>A0ABT4TJK3</accession>
<keyword evidence="1" id="KW-0472">Membrane</keyword>
<proteinExistence type="predicted"/>
<evidence type="ECO:0008006" key="4">
    <source>
        <dbReference type="Google" id="ProtNLM"/>
    </source>
</evidence>
<sequence length="64" mass="6788">MLRFALDLALIVAAVVLLGIGVFTYPDVPPFVWLSALAVGIVLVLPRPAGSPSPAARVFESTRR</sequence>
<keyword evidence="1" id="KW-0812">Transmembrane</keyword>
<evidence type="ECO:0000256" key="1">
    <source>
        <dbReference type="SAM" id="Phobius"/>
    </source>
</evidence>
<reference evidence="2" key="1">
    <citation type="submission" date="2023-01" db="EMBL/GenBank/DDBJ databases">
        <title>Draft genome sequence of Nocardiopsis sp. LSu2-4 isolated from halophytes.</title>
        <authorList>
            <person name="Duangmal K."/>
            <person name="Chantavorakit T."/>
        </authorList>
    </citation>
    <scope>NUCLEOTIDE SEQUENCE</scope>
    <source>
        <strain evidence="2">LSu2-4</strain>
    </source>
</reference>
<name>A0ABT4TJK3_9ACTN</name>
<gene>
    <name evidence="2" type="ORF">O4U47_08560</name>
</gene>
<protein>
    <recommendedName>
        <fullName evidence="4">DUF4175 domain-containing protein</fullName>
    </recommendedName>
</protein>
<keyword evidence="1" id="KW-1133">Transmembrane helix</keyword>
<feature type="transmembrane region" description="Helical" evidence="1">
    <location>
        <begin position="7"/>
        <end position="25"/>
    </location>
</feature>
<feature type="transmembrane region" description="Helical" evidence="1">
    <location>
        <begin position="31"/>
        <end position="49"/>
    </location>
</feature>
<organism evidence="2 3">
    <name type="scientific">Nocardiopsis suaedae</name>
    <dbReference type="NCBI Taxonomy" id="3018444"/>
    <lineage>
        <taxon>Bacteria</taxon>
        <taxon>Bacillati</taxon>
        <taxon>Actinomycetota</taxon>
        <taxon>Actinomycetes</taxon>
        <taxon>Streptosporangiales</taxon>
        <taxon>Nocardiopsidaceae</taxon>
        <taxon>Nocardiopsis</taxon>
    </lineage>
</organism>
<comment type="caution">
    <text evidence="2">The sequence shown here is derived from an EMBL/GenBank/DDBJ whole genome shotgun (WGS) entry which is preliminary data.</text>
</comment>
<evidence type="ECO:0000313" key="3">
    <source>
        <dbReference type="Proteomes" id="UP001165685"/>
    </source>
</evidence>
<evidence type="ECO:0000313" key="2">
    <source>
        <dbReference type="EMBL" id="MDA2804561.1"/>
    </source>
</evidence>
<dbReference type="EMBL" id="JAQFWP010000012">
    <property type="protein sequence ID" value="MDA2804561.1"/>
    <property type="molecule type" value="Genomic_DNA"/>
</dbReference>
<dbReference type="Proteomes" id="UP001165685">
    <property type="component" value="Unassembled WGS sequence"/>
</dbReference>
<dbReference type="RefSeq" id="WP_270677123.1">
    <property type="nucleotide sequence ID" value="NZ_JAQFWP010000012.1"/>
</dbReference>
<keyword evidence="3" id="KW-1185">Reference proteome</keyword>